<keyword evidence="3" id="KW-0813">Transport</keyword>
<evidence type="ECO:0000256" key="4">
    <source>
        <dbReference type="ARBA" id="ARBA00022617"/>
    </source>
</evidence>
<protein>
    <submittedName>
        <fullName evidence="14">Cytochrome b reductase 1</fullName>
    </submittedName>
</protein>
<evidence type="ECO:0000313" key="13">
    <source>
        <dbReference type="Proteomes" id="UP000694867"/>
    </source>
</evidence>
<feature type="transmembrane region" description="Helical" evidence="11">
    <location>
        <begin position="190"/>
        <end position="218"/>
    </location>
</feature>
<feature type="transmembrane region" description="Helical" evidence="11">
    <location>
        <begin position="84"/>
        <end position="105"/>
    </location>
</feature>
<keyword evidence="7" id="KW-0249">Electron transport</keyword>
<dbReference type="InterPro" id="IPR043205">
    <property type="entry name" value="CYB561/CYBRD1-like"/>
</dbReference>
<dbReference type="PROSITE" id="PS50939">
    <property type="entry name" value="CYTOCHROME_B561"/>
    <property type="match status" value="1"/>
</dbReference>
<evidence type="ECO:0000256" key="7">
    <source>
        <dbReference type="ARBA" id="ARBA00022982"/>
    </source>
</evidence>
<evidence type="ECO:0000256" key="2">
    <source>
        <dbReference type="ARBA" id="ARBA00004141"/>
    </source>
</evidence>
<dbReference type="InterPro" id="IPR006593">
    <property type="entry name" value="Cyt_b561/ferric_Rdtase_TM"/>
</dbReference>
<evidence type="ECO:0000256" key="5">
    <source>
        <dbReference type="ARBA" id="ARBA00022692"/>
    </source>
</evidence>
<evidence type="ECO:0000256" key="11">
    <source>
        <dbReference type="SAM" id="Phobius"/>
    </source>
</evidence>
<feature type="transmembrane region" description="Helical" evidence="11">
    <location>
        <begin position="154"/>
        <end position="178"/>
    </location>
</feature>
<evidence type="ECO:0000256" key="9">
    <source>
        <dbReference type="ARBA" id="ARBA00023004"/>
    </source>
</evidence>
<organism evidence="13 14">
    <name type="scientific">Galendromus occidentalis</name>
    <name type="common">western predatory mite</name>
    <dbReference type="NCBI Taxonomy" id="34638"/>
    <lineage>
        <taxon>Eukaryota</taxon>
        <taxon>Metazoa</taxon>
        <taxon>Ecdysozoa</taxon>
        <taxon>Arthropoda</taxon>
        <taxon>Chelicerata</taxon>
        <taxon>Arachnida</taxon>
        <taxon>Acari</taxon>
        <taxon>Parasitiformes</taxon>
        <taxon>Mesostigmata</taxon>
        <taxon>Gamasina</taxon>
        <taxon>Phytoseioidea</taxon>
        <taxon>Phytoseiidae</taxon>
        <taxon>Typhlodrominae</taxon>
        <taxon>Galendromus</taxon>
    </lineage>
</organism>
<dbReference type="Proteomes" id="UP000694867">
    <property type="component" value="Unplaced"/>
</dbReference>
<evidence type="ECO:0000256" key="3">
    <source>
        <dbReference type="ARBA" id="ARBA00022448"/>
    </source>
</evidence>
<keyword evidence="5 11" id="KW-0812">Transmembrane</keyword>
<dbReference type="FunFam" id="1.20.120.1770:FF:000001">
    <property type="entry name" value="Cytochrome b reductase 1"/>
    <property type="match status" value="1"/>
</dbReference>
<proteinExistence type="predicted"/>
<dbReference type="Gene3D" id="1.20.120.1770">
    <property type="match status" value="1"/>
</dbReference>
<keyword evidence="13" id="KW-1185">Reference proteome</keyword>
<dbReference type="RefSeq" id="XP_003745495.2">
    <property type="nucleotide sequence ID" value="XM_003745447.2"/>
</dbReference>
<comment type="subcellular location">
    <subcellularLocation>
        <location evidence="2">Membrane</location>
        <topology evidence="2">Multi-pass membrane protein</topology>
    </subcellularLocation>
</comment>
<dbReference type="SMART" id="SM00665">
    <property type="entry name" value="B561"/>
    <property type="match status" value="1"/>
</dbReference>
<evidence type="ECO:0000256" key="10">
    <source>
        <dbReference type="ARBA" id="ARBA00023136"/>
    </source>
</evidence>
<comment type="cofactor">
    <cofactor evidence="1">
        <name>heme b</name>
        <dbReference type="ChEBI" id="CHEBI:60344"/>
    </cofactor>
</comment>
<dbReference type="PANTHER" id="PTHR10106:SF24">
    <property type="entry name" value="NO EXTENDED MEMORY, ISOFORM A"/>
    <property type="match status" value="1"/>
</dbReference>
<evidence type="ECO:0000256" key="1">
    <source>
        <dbReference type="ARBA" id="ARBA00001970"/>
    </source>
</evidence>
<feature type="transmembrane region" description="Helical" evidence="11">
    <location>
        <begin position="39"/>
        <end position="64"/>
    </location>
</feature>
<feature type="transmembrane region" description="Helical" evidence="11">
    <location>
        <begin position="238"/>
        <end position="258"/>
    </location>
</feature>
<name>A0AAJ6QVL9_9ACAR</name>
<dbReference type="GO" id="GO:0046872">
    <property type="term" value="F:metal ion binding"/>
    <property type="evidence" value="ECO:0007669"/>
    <property type="project" value="UniProtKB-KW"/>
</dbReference>
<dbReference type="GeneID" id="100905980"/>
<feature type="transmembrane region" description="Helical" evidence="11">
    <location>
        <begin position="112"/>
        <end position="134"/>
    </location>
</feature>
<accession>A0AAJ6QVL9</accession>
<dbReference type="Pfam" id="PF03188">
    <property type="entry name" value="Cytochrom_B561"/>
    <property type="match status" value="1"/>
</dbReference>
<dbReference type="CTD" id="36395"/>
<dbReference type="PANTHER" id="PTHR10106">
    <property type="entry name" value="CYTOCHROME B561-RELATED"/>
    <property type="match status" value="1"/>
</dbReference>
<evidence type="ECO:0000259" key="12">
    <source>
        <dbReference type="PROSITE" id="PS50939"/>
    </source>
</evidence>
<gene>
    <name evidence="14" type="primary">LOC100905980</name>
</gene>
<evidence type="ECO:0000313" key="14">
    <source>
        <dbReference type="RefSeq" id="XP_003745495.2"/>
    </source>
</evidence>
<keyword evidence="6" id="KW-0479">Metal-binding</keyword>
<feature type="domain" description="Cytochrome b561" evidence="12">
    <location>
        <begin position="47"/>
        <end position="260"/>
    </location>
</feature>
<reference evidence="14" key="1">
    <citation type="submission" date="2025-08" db="UniProtKB">
        <authorList>
            <consortium name="RefSeq"/>
        </authorList>
    </citation>
    <scope>IDENTIFICATION</scope>
</reference>
<dbReference type="KEGG" id="goe:100905980"/>
<keyword evidence="8 11" id="KW-1133">Transmembrane helix</keyword>
<sequence>MTVRLVECHALRKSSTRANEEVDGRMMMLDKPMGSAARAFLNFLTFIAELLLVGILSLTLFWVFHHEGGVAWRNDVKRQFNLHFILMLGGFIFLNGQAILSYRLFGCVRRIYAKLIHAFLLVAAAGSIAVGFYMAFEANDRVPKTMHFYSLHSWLALGTCALFVLQFFVGFFSFLVLLCCDGATSSFRACLIPVHATFGLAIFSMASATAVTGLMQAARARLNGQNANPDYREFPQQGIIINTIAAAIILLVILMPLVTRNNIRGGRAVFASE</sequence>
<keyword evidence="9" id="KW-0408">Iron</keyword>
<dbReference type="GO" id="GO:0016491">
    <property type="term" value="F:oxidoreductase activity"/>
    <property type="evidence" value="ECO:0007669"/>
    <property type="project" value="InterPro"/>
</dbReference>
<evidence type="ECO:0000256" key="6">
    <source>
        <dbReference type="ARBA" id="ARBA00022723"/>
    </source>
</evidence>
<keyword evidence="4" id="KW-0349">Heme</keyword>
<evidence type="ECO:0000256" key="8">
    <source>
        <dbReference type="ARBA" id="ARBA00022989"/>
    </source>
</evidence>
<keyword evidence="10 11" id="KW-0472">Membrane</keyword>
<dbReference type="AlphaFoldDB" id="A0AAJ6QVL9"/>
<dbReference type="GO" id="GO:0016020">
    <property type="term" value="C:membrane"/>
    <property type="evidence" value="ECO:0007669"/>
    <property type="project" value="UniProtKB-SubCell"/>
</dbReference>